<dbReference type="Proteomes" id="UP000515489">
    <property type="component" value="Chromosome"/>
</dbReference>
<dbReference type="PROSITE" id="PS51257">
    <property type="entry name" value="PROKAR_LIPOPROTEIN"/>
    <property type="match status" value="1"/>
</dbReference>
<evidence type="ECO:0000256" key="1">
    <source>
        <dbReference type="SAM" id="MobiDB-lite"/>
    </source>
</evidence>
<evidence type="ECO:0000313" key="3">
    <source>
        <dbReference type="EMBL" id="QNH62747.1"/>
    </source>
</evidence>
<organism evidence="3 4">
    <name type="scientific">Hymenobacter sediminicola</name>
    <dbReference type="NCBI Taxonomy" id="2761579"/>
    <lineage>
        <taxon>Bacteria</taxon>
        <taxon>Pseudomonadati</taxon>
        <taxon>Bacteroidota</taxon>
        <taxon>Cytophagia</taxon>
        <taxon>Cytophagales</taxon>
        <taxon>Hymenobacteraceae</taxon>
        <taxon>Hymenobacter</taxon>
    </lineage>
</organism>
<feature type="compositionally biased region" description="Low complexity" evidence="1">
    <location>
        <begin position="27"/>
        <end position="46"/>
    </location>
</feature>
<dbReference type="KEGG" id="hsk:H4317_02680"/>
<evidence type="ECO:0008006" key="5">
    <source>
        <dbReference type="Google" id="ProtNLM"/>
    </source>
</evidence>
<evidence type="ECO:0000256" key="2">
    <source>
        <dbReference type="SAM" id="SignalP"/>
    </source>
</evidence>
<keyword evidence="4" id="KW-1185">Reference proteome</keyword>
<feature type="signal peptide" evidence="2">
    <location>
        <begin position="1"/>
        <end position="19"/>
    </location>
</feature>
<dbReference type="RefSeq" id="WP_185888653.1">
    <property type="nucleotide sequence ID" value="NZ_CP060202.1"/>
</dbReference>
<feature type="region of interest" description="Disordered" evidence="1">
    <location>
        <begin position="27"/>
        <end position="75"/>
    </location>
</feature>
<feature type="chain" id="PRO_5028919798" description="DUF4352 domain-containing protein" evidence="2">
    <location>
        <begin position="20"/>
        <end position="191"/>
    </location>
</feature>
<dbReference type="EMBL" id="CP060202">
    <property type="protein sequence ID" value="QNH62747.1"/>
    <property type="molecule type" value="Genomic_DNA"/>
</dbReference>
<keyword evidence="2" id="KW-0732">Signal</keyword>
<evidence type="ECO:0000313" key="4">
    <source>
        <dbReference type="Proteomes" id="UP000515489"/>
    </source>
</evidence>
<reference evidence="3 4" key="1">
    <citation type="submission" date="2020-08" db="EMBL/GenBank/DDBJ databases">
        <title>Hymenobacter sp. S2-20-2 genome sequencing.</title>
        <authorList>
            <person name="Jin L."/>
        </authorList>
    </citation>
    <scope>NUCLEOTIDE SEQUENCE [LARGE SCALE GENOMIC DNA]</scope>
    <source>
        <strain evidence="3 4">S2-20-2</strain>
    </source>
</reference>
<name>A0A7G7W8Q4_9BACT</name>
<dbReference type="AlphaFoldDB" id="A0A7G7W8Q4"/>
<sequence>MQKSFLVASAFALSLAACSQEKTAETTTAPVTTDAPAAPAAPADATSGGVERAETAAPAPAAAPSLGTQPGPKGTQISLTKARVIGDILTVELQAALPANADANYETVRADIDQVSYIDDATSRKYNVLKDQSGMYMALPLDYSKKSVATDARKTGPGIMSFKFPAPPATSTTISLSLPGMGSFDGITIQR</sequence>
<protein>
    <recommendedName>
        <fullName evidence="5">DUF4352 domain-containing protein</fullName>
    </recommendedName>
</protein>
<accession>A0A7G7W8Q4</accession>
<gene>
    <name evidence="3" type="ORF">H4317_02680</name>
</gene>
<proteinExistence type="predicted"/>